<gene>
    <name evidence="1" type="ORF">CcrBL9_gp232c</name>
</gene>
<proteinExistence type="predicted"/>
<evidence type="ECO:0000313" key="2">
    <source>
        <dbReference type="Proteomes" id="UP000259421"/>
    </source>
</evidence>
<name>A0A385EC44_9CAUD</name>
<protein>
    <submittedName>
        <fullName evidence="1">Uncharacterized protein</fullName>
    </submittedName>
</protein>
<organism evidence="1 2">
    <name type="scientific">Caulobacter phage CcrBL9</name>
    <dbReference type="NCBI Taxonomy" id="2283270"/>
    <lineage>
        <taxon>Viruses</taxon>
        <taxon>Duplodnaviria</taxon>
        <taxon>Heunggongvirae</taxon>
        <taxon>Uroviricota</taxon>
        <taxon>Caudoviricetes</taxon>
        <taxon>Jeanschmidtviridae</taxon>
        <taxon>Bertelyvirus</taxon>
        <taxon>Bertelyvirus BL9</taxon>
    </lineage>
</organism>
<dbReference type="Proteomes" id="UP000259421">
    <property type="component" value="Segment"/>
</dbReference>
<reference evidence="1 2" key="2">
    <citation type="submission" date="2018-09" db="EMBL/GenBank/DDBJ databases">
        <title>Giant CbK-like Caulobacter bacteriophages have genetically divergent genomes.</title>
        <authorList>
            <person name="Wilson K."/>
            <person name="Ely B."/>
        </authorList>
    </citation>
    <scope>NUCLEOTIDE SEQUENCE [LARGE SCALE GENOMIC DNA]</scope>
</reference>
<keyword evidence="2" id="KW-1185">Reference proteome</keyword>
<sequence length="136" mass="15590">MKAPTMRPSLNTREHRYVSERDAELARFDAACPEERICLMDFTVGDLDLALGVLGFTREDADWAMVWGFCERQYRRMDNTKIEIGAKAYEDLIQRSLRPAPKVVEPNRLSARERLRQLSLGRSVSRSASLRESKAA</sequence>
<reference evidence="2" key="1">
    <citation type="submission" date="2018-07" db="EMBL/GenBank/DDBJ databases">
        <title>Giant CbK-like Caulobacter bacteriophages have genetically divergent genomes.</title>
        <authorList>
            <person name="Wilson K.M."/>
            <person name="Ely B."/>
        </authorList>
    </citation>
    <scope>NUCLEOTIDE SEQUENCE [LARGE SCALE GENOMIC DNA]</scope>
</reference>
<accession>A0A385EC44</accession>
<evidence type="ECO:0000313" key="1">
    <source>
        <dbReference type="EMBL" id="AXQ69256.1"/>
    </source>
</evidence>
<dbReference type="EMBL" id="MH588546">
    <property type="protein sequence ID" value="AXQ69256.1"/>
    <property type="molecule type" value="Genomic_DNA"/>
</dbReference>